<dbReference type="EMBL" id="MWBO01000060">
    <property type="protein sequence ID" value="OQA51853.1"/>
    <property type="molecule type" value="Genomic_DNA"/>
</dbReference>
<dbReference type="NCBIfam" id="TIGR02100">
    <property type="entry name" value="glgX_debranch"/>
    <property type="match status" value="1"/>
</dbReference>
<dbReference type="AlphaFoldDB" id="A0A1V5SC63"/>
<dbReference type="InterPro" id="IPR014756">
    <property type="entry name" value="Ig_E-set"/>
</dbReference>
<dbReference type="InterPro" id="IPR006047">
    <property type="entry name" value="GH13_cat_dom"/>
</dbReference>
<organism evidence="6">
    <name type="scientific">candidate division WS2 bacterium ADurb.Bin280</name>
    <dbReference type="NCBI Taxonomy" id="1852829"/>
    <lineage>
        <taxon>Bacteria</taxon>
        <taxon>candidate division WS2</taxon>
    </lineage>
</organism>
<feature type="domain" description="Glycosyl hydrolase family 13 catalytic" evidence="5">
    <location>
        <begin position="132"/>
        <end position="544"/>
    </location>
</feature>
<dbReference type="InterPro" id="IPR017853">
    <property type="entry name" value="GH"/>
</dbReference>
<dbReference type="InterPro" id="IPR011837">
    <property type="entry name" value="Glycogen_debranch_GlgX"/>
</dbReference>
<dbReference type="SUPFAM" id="SSF51445">
    <property type="entry name" value="(Trans)glycosidases"/>
    <property type="match status" value="1"/>
</dbReference>
<comment type="caution">
    <text evidence="6">The sequence shown here is derived from an EMBL/GenBank/DDBJ whole genome shotgun (WGS) entry which is preliminary data.</text>
</comment>
<dbReference type="Pfam" id="PF00128">
    <property type="entry name" value="Alpha-amylase"/>
    <property type="match status" value="2"/>
</dbReference>
<dbReference type="Gene3D" id="2.60.40.10">
    <property type="entry name" value="Immunoglobulins"/>
    <property type="match status" value="1"/>
</dbReference>
<dbReference type="InterPro" id="IPR013780">
    <property type="entry name" value="Glyco_hydro_b"/>
</dbReference>
<name>A0A1V5SC63_9BACT</name>
<dbReference type="GO" id="GO:0004135">
    <property type="term" value="F:amylo-alpha-1,6-glucosidase activity"/>
    <property type="evidence" value="ECO:0007669"/>
    <property type="project" value="InterPro"/>
</dbReference>
<evidence type="ECO:0000313" key="6">
    <source>
        <dbReference type="EMBL" id="OQA51853.1"/>
    </source>
</evidence>
<accession>A0A1V5SC63</accession>
<dbReference type="CDD" id="cd11326">
    <property type="entry name" value="AmyAc_Glg_debranch"/>
    <property type="match status" value="1"/>
</dbReference>
<dbReference type="SMART" id="SM00642">
    <property type="entry name" value="Aamy"/>
    <property type="match status" value="1"/>
</dbReference>
<dbReference type="InterPro" id="IPR044505">
    <property type="entry name" value="GlgX_Isoamylase_N_E_set"/>
</dbReference>
<dbReference type="SUPFAM" id="SSF51011">
    <property type="entry name" value="Glycosyl hydrolase domain"/>
    <property type="match status" value="1"/>
</dbReference>
<comment type="similarity">
    <text evidence="1">Belongs to the glycosyl hydrolase 13 family.</text>
</comment>
<dbReference type="Pfam" id="PF02922">
    <property type="entry name" value="CBM_48"/>
    <property type="match status" value="1"/>
</dbReference>
<dbReference type="Proteomes" id="UP000485367">
    <property type="component" value="Unassembled WGS sequence"/>
</dbReference>
<evidence type="ECO:0000256" key="4">
    <source>
        <dbReference type="ARBA" id="ARBA00023295"/>
    </source>
</evidence>
<dbReference type="InterPro" id="IPR048650">
    <property type="entry name" value="ISOA1-3-like_C"/>
</dbReference>
<proteinExistence type="inferred from homology"/>
<dbReference type="InterPro" id="IPR013783">
    <property type="entry name" value="Ig-like_fold"/>
</dbReference>
<protein>
    <submittedName>
        <fullName evidence="6">Glycogen debranching enzyme</fullName>
        <ecNumber evidence="6">3.2.1.-</ecNumber>
    </submittedName>
</protein>
<evidence type="ECO:0000256" key="2">
    <source>
        <dbReference type="ARBA" id="ARBA00022801"/>
    </source>
</evidence>
<keyword evidence="2 6" id="KW-0378">Hydrolase</keyword>
<sequence>MFSENATGIELLLFKNAIDKQPFQIITLDPLVNNTFNFWHIFVEKLTPGYFYAYRVDGPTDVGNGHRFNKKKVLIDPYSRAVTNYLYDRRSAIDDSDNVEKSMRSIIVSDENYDWEKDKPLNRPINQTIIYEMHVGAFTKSPSSNCRFPGTFDAIIEKIPYLKELGVTAVELMPVFEFDEKNVLRKMPDGTHLRDFWGYNTLSFFAPHSGYCFSPLEGRHVKEFRDMVKALHKAGIEVILDVVFSHTGESSHDGPTINLKGLDNSIYYYLVDDDKQYYMDYSGCGNTLNCNHPIVQKFIIDCLEYWVEQMHVDGFRFDEASILSRGEDGAPLKHPPVIWQIELSEKLSNTKIIAEAWDAAGLYQVGYFPGYRFGEWNGLYRDQVRRFLRGDTGLANVVANRIAGSADIYQNTGRLPINSVNFITSHDGFTLNDLVSYKEKHNELNGEENHDGINENFSDNYGVEGASEDPNINEFRNRMIKNFATILMLSRGVPMILYGDEIKRTQQGNNNAYCQDNEISWFDWQQADKEKQMFRFFSRLISFRKKHSSLCEKHFFSGKINERGLADISWHGVKLNSPGWDNPQCKVLSFTMGGLNEEQDIHAIINMDDRDLEFELPPVPTRKWYKAIDTSDSSPGDILENDKEVYLPDQEKFYAKSKSIFVLVSK</sequence>
<dbReference type="EC" id="3.2.1.-" evidence="6"/>
<gene>
    <name evidence="6" type="primary">glgX</name>
    <name evidence="6" type="ORF">BWY43_00783</name>
</gene>
<dbReference type="InterPro" id="IPR004193">
    <property type="entry name" value="Glyco_hydro_13_N"/>
</dbReference>
<keyword evidence="4 6" id="KW-0326">Glycosidase</keyword>
<evidence type="ECO:0000256" key="3">
    <source>
        <dbReference type="ARBA" id="ARBA00022946"/>
    </source>
</evidence>
<dbReference type="Pfam" id="PF21156">
    <property type="entry name" value="ISOA1-3_C"/>
    <property type="match status" value="1"/>
</dbReference>
<dbReference type="GO" id="GO:0005980">
    <property type="term" value="P:glycogen catabolic process"/>
    <property type="evidence" value="ECO:0007669"/>
    <property type="project" value="InterPro"/>
</dbReference>
<dbReference type="Gene3D" id="3.20.20.80">
    <property type="entry name" value="Glycosidases"/>
    <property type="match status" value="1"/>
</dbReference>
<dbReference type="CDD" id="cd02856">
    <property type="entry name" value="E_set_GDE_Isoamylase_N"/>
    <property type="match status" value="1"/>
</dbReference>
<dbReference type="PANTHER" id="PTHR43002">
    <property type="entry name" value="GLYCOGEN DEBRANCHING ENZYME"/>
    <property type="match status" value="1"/>
</dbReference>
<reference evidence="6" key="1">
    <citation type="submission" date="2017-02" db="EMBL/GenBank/DDBJ databases">
        <title>Delving into the versatile metabolic prowess of the omnipresent phylum Bacteroidetes.</title>
        <authorList>
            <person name="Nobu M.K."/>
            <person name="Mei R."/>
            <person name="Narihiro T."/>
            <person name="Kuroda K."/>
            <person name="Liu W.-T."/>
        </authorList>
    </citation>
    <scope>NUCLEOTIDE SEQUENCE</scope>
    <source>
        <strain evidence="6">ADurb.Bin280</strain>
    </source>
</reference>
<dbReference type="SUPFAM" id="SSF81296">
    <property type="entry name" value="E set domains"/>
    <property type="match status" value="1"/>
</dbReference>
<keyword evidence="3" id="KW-0809">Transit peptide</keyword>
<dbReference type="GO" id="GO:0019156">
    <property type="term" value="F:isoamylase activity"/>
    <property type="evidence" value="ECO:0007669"/>
    <property type="project" value="UniProtKB-ARBA"/>
</dbReference>
<evidence type="ECO:0000259" key="5">
    <source>
        <dbReference type="SMART" id="SM00642"/>
    </source>
</evidence>
<evidence type="ECO:0000256" key="1">
    <source>
        <dbReference type="ARBA" id="ARBA00008061"/>
    </source>
</evidence>
<dbReference type="Gene3D" id="2.60.40.1180">
    <property type="entry name" value="Golgi alpha-mannosidase II"/>
    <property type="match status" value="1"/>
</dbReference>